<dbReference type="InterPro" id="IPR011050">
    <property type="entry name" value="Pectin_lyase_fold/virulence"/>
</dbReference>
<evidence type="ECO:0000256" key="8">
    <source>
        <dbReference type="PROSITE-ProRule" id="PRU01024"/>
    </source>
</evidence>
<feature type="compositionally biased region" description="Basic and acidic residues" evidence="10">
    <location>
        <begin position="585"/>
        <end position="629"/>
    </location>
</feature>
<dbReference type="Pfam" id="PF00076">
    <property type="entry name" value="RRM_1"/>
    <property type="match status" value="1"/>
</dbReference>
<dbReference type="SUPFAM" id="SSF90229">
    <property type="entry name" value="CCCH zinc finger"/>
    <property type="match status" value="1"/>
</dbReference>
<dbReference type="InterPro" id="IPR035979">
    <property type="entry name" value="RBD_domain_sf"/>
</dbReference>
<sequence length="857" mass="93207">MATETLNTPTTTTTEPPLTSPPLPDTDQGEKRKQPEPDSSTNPLHKTSLCSYFRSTGNACSHGDTCRYAHGEEELRMRPDNTWDPTSDKAKKMKVENGEVENVEVREEECDENGLDKCLLNLPLKWGADQFKAFLDAEGIEYKSAKTRKGMVVGFVTFETVEQVKVAIEKLQGKPLRNKNLKLVDANPRSYDRNKKPTDSANDGSTPGSSEVKARSARDAVTPLAHLSYPDQLEQKTKSISQILKKLARNARKACPDGVSLPDWINKSRDIGGLACKLEGIIESPLVNGYRNKCEFSIGYSLQGKPTVGFLLGNFREGVTAVEEPSDCPNVSKISVKYAEIFQNFLQTSTYPIWNRMNNTGFWRQLTVREGRAQGKILEAECSEANIAEVLLMVQISSADFDSEAVNLELEKMAEAFVLGASANSPSLPLTVLAVQDHQGVSNVAPADAPLRTLPLVKSESSSVEDSKVVVEARIQDYINNLRFCLSPTAFFQVNTLAAEKLYSLAGDWADLGPNTLLFDVCCGTGTIGLTLAHRVGMVVGIEMNASAVADANRNAEINGITNCRFVCSKAEDVMGSLLKEYVTKKQDESNDAEEKSASEDKLPKANDEKDEAEGIKDEEIKDIKKEEESNSVTENISSKLHQFDNVVAIVDPPRVGLHPTVIKALRTHSGLKRLVYISCNPESLMANAIELCTPSTDKNEKGNNKNRGWRNMSNASLARQRAKSMPNSEPFQPIKAMAVDLFPHTPHCEVVMLLERFNPLALGYQKTPGQVLLGEALRVTEKGGGYGGYGSSKGFGGSGGSGSSGGSGGDGIGAFAKPVVRWYIGKSGADGISVAGARNIWIDHCSLLHSTDGLMD</sequence>
<dbReference type="PROSITE" id="PS01230">
    <property type="entry name" value="TRMA_1"/>
    <property type="match status" value="1"/>
</dbReference>
<keyword evidence="4 7" id="KW-0479">Metal-binding</keyword>
<comment type="caution">
    <text evidence="8">Lacks conserved residue(s) required for the propagation of feature annotation.</text>
</comment>
<feature type="binding site" evidence="8">
    <location>
        <position position="652"/>
    </location>
    <ligand>
        <name>S-adenosyl-L-methionine</name>
        <dbReference type="ChEBI" id="CHEBI:59789"/>
    </ligand>
</feature>
<proteinExistence type="inferred from homology"/>
<feature type="zinc finger region" description="C3H1-type" evidence="7">
    <location>
        <begin position="44"/>
        <end position="73"/>
    </location>
</feature>
<keyword evidence="5 7" id="KW-0863">Zinc-finger</keyword>
<dbReference type="SUPFAM" id="SSF51126">
    <property type="entry name" value="Pectin lyase-like"/>
    <property type="match status" value="1"/>
</dbReference>
<feature type="binding site" evidence="8">
    <location>
        <position position="543"/>
    </location>
    <ligand>
        <name>S-adenosyl-L-methionine</name>
        <dbReference type="ChEBI" id="CHEBI:59789"/>
    </ligand>
</feature>
<dbReference type="Pfam" id="PF00642">
    <property type="entry name" value="zf-CCCH"/>
    <property type="match status" value="1"/>
</dbReference>
<dbReference type="Pfam" id="PF05958">
    <property type="entry name" value="tRNA_U5-meth_tr"/>
    <property type="match status" value="1"/>
</dbReference>
<evidence type="ECO:0000313" key="13">
    <source>
        <dbReference type="Proteomes" id="UP001151760"/>
    </source>
</evidence>
<dbReference type="EMBL" id="BQNB010016156">
    <property type="protein sequence ID" value="GJT48470.1"/>
    <property type="molecule type" value="Genomic_DNA"/>
</dbReference>
<keyword evidence="1 8" id="KW-0489">Methyltransferase</keyword>
<evidence type="ECO:0000259" key="11">
    <source>
        <dbReference type="PROSITE" id="PS50103"/>
    </source>
</evidence>
<feature type="domain" description="C3H1-type" evidence="11">
    <location>
        <begin position="44"/>
        <end position="73"/>
    </location>
</feature>
<protein>
    <submittedName>
        <fullName evidence="12">Zinc finger CCCH domain-containing protein 24</fullName>
    </submittedName>
</protein>
<keyword evidence="13" id="KW-1185">Reference proteome</keyword>
<name>A0ABQ5EC44_9ASTR</name>
<dbReference type="SUPFAM" id="SSF54928">
    <property type="entry name" value="RNA-binding domain, RBD"/>
    <property type="match status" value="1"/>
</dbReference>
<dbReference type="Proteomes" id="UP001151760">
    <property type="component" value="Unassembled WGS sequence"/>
</dbReference>
<evidence type="ECO:0000256" key="1">
    <source>
        <dbReference type="ARBA" id="ARBA00022603"/>
    </source>
</evidence>
<feature type="active site" evidence="9">
    <location>
        <position position="680"/>
    </location>
</feature>
<keyword evidence="3 8" id="KW-0949">S-adenosyl-L-methionine</keyword>
<comment type="similarity">
    <text evidence="8">Belongs to the class I-like SAM-binding methyltransferase superfamily. RNA M5U methyltransferase family.</text>
</comment>
<dbReference type="CDD" id="cd02440">
    <property type="entry name" value="AdoMet_MTases"/>
    <property type="match status" value="1"/>
</dbReference>
<dbReference type="PANTHER" id="PTHR45904:SF2">
    <property type="entry name" value="TRNA (URACIL-5-)-METHYLTRANSFERASE HOMOLOG A"/>
    <property type="match status" value="1"/>
</dbReference>
<dbReference type="PROSITE" id="PS51687">
    <property type="entry name" value="SAM_MT_RNA_M5U"/>
    <property type="match status" value="1"/>
</dbReference>
<dbReference type="InterPro" id="IPR000571">
    <property type="entry name" value="Znf_CCCH"/>
</dbReference>
<feature type="region of interest" description="Disordered" evidence="10">
    <location>
        <begin position="1"/>
        <end position="45"/>
    </location>
</feature>
<dbReference type="InterPro" id="IPR045850">
    <property type="entry name" value="TRM2_met"/>
</dbReference>
<evidence type="ECO:0000256" key="7">
    <source>
        <dbReference type="PROSITE-ProRule" id="PRU00723"/>
    </source>
</evidence>
<dbReference type="Gene3D" id="2.160.20.10">
    <property type="entry name" value="Single-stranded right-handed beta-helix, Pectin lyase-like"/>
    <property type="match status" value="1"/>
</dbReference>
<feature type="active site" description="Nucleophile" evidence="8">
    <location>
        <position position="680"/>
    </location>
</feature>
<evidence type="ECO:0000256" key="2">
    <source>
        <dbReference type="ARBA" id="ARBA00022679"/>
    </source>
</evidence>
<feature type="region of interest" description="Disordered" evidence="10">
    <location>
        <begin position="585"/>
        <end position="637"/>
    </location>
</feature>
<dbReference type="PANTHER" id="PTHR45904">
    <property type="entry name" value="TRNA (URACIL-5-)-METHYLTRANSFERASE"/>
    <property type="match status" value="1"/>
</dbReference>
<feature type="compositionally biased region" description="Low complexity" evidence="10">
    <location>
        <begin position="1"/>
        <end position="17"/>
    </location>
</feature>
<keyword evidence="6 7" id="KW-0862">Zinc</keyword>
<evidence type="ECO:0000313" key="12">
    <source>
        <dbReference type="EMBL" id="GJT48470.1"/>
    </source>
</evidence>
<comment type="caution">
    <text evidence="12">The sequence shown here is derived from an EMBL/GenBank/DDBJ whole genome shotgun (WGS) entry which is preliminary data.</text>
</comment>
<reference evidence="12" key="2">
    <citation type="submission" date="2022-01" db="EMBL/GenBank/DDBJ databases">
        <authorList>
            <person name="Yamashiro T."/>
            <person name="Shiraishi A."/>
            <person name="Satake H."/>
            <person name="Nakayama K."/>
        </authorList>
    </citation>
    <scope>NUCLEOTIDE SEQUENCE</scope>
</reference>
<organism evidence="12 13">
    <name type="scientific">Tanacetum coccineum</name>
    <dbReference type="NCBI Taxonomy" id="301880"/>
    <lineage>
        <taxon>Eukaryota</taxon>
        <taxon>Viridiplantae</taxon>
        <taxon>Streptophyta</taxon>
        <taxon>Embryophyta</taxon>
        <taxon>Tracheophyta</taxon>
        <taxon>Spermatophyta</taxon>
        <taxon>Magnoliopsida</taxon>
        <taxon>eudicotyledons</taxon>
        <taxon>Gunneridae</taxon>
        <taxon>Pentapetalae</taxon>
        <taxon>asterids</taxon>
        <taxon>campanulids</taxon>
        <taxon>Asterales</taxon>
        <taxon>Asteraceae</taxon>
        <taxon>Asteroideae</taxon>
        <taxon>Anthemideae</taxon>
        <taxon>Anthemidinae</taxon>
        <taxon>Tanacetum</taxon>
    </lineage>
</organism>
<accession>A0ABQ5EC44</accession>
<evidence type="ECO:0000256" key="9">
    <source>
        <dbReference type="PROSITE-ProRule" id="PRU10015"/>
    </source>
</evidence>
<dbReference type="PROSITE" id="PS50103">
    <property type="entry name" value="ZF_C3H1"/>
    <property type="match status" value="1"/>
</dbReference>
<keyword evidence="2 8" id="KW-0808">Transferase</keyword>
<dbReference type="Gene3D" id="3.40.50.150">
    <property type="entry name" value="Vaccinia Virus protein VP39"/>
    <property type="match status" value="1"/>
</dbReference>
<evidence type="ECO:0000256" key="10">
    <source>
        <dbReference type="SAM" id="MobiDB-lite"/>
    </source>
</evidence>
<dbReference type="Gene3D" id="4.10.1000.10">
    <property type="entry name" value="Zinc finger, CCCH-type"/>
    <property type="match status" value="1"/>
</dbReference>
<evidence type="ECO:0000256" key="6">
    <source>
        <dbReference type="ARBA" id="ARBA00022833"/>
    </source>
</evidence>
<dbReference type="InterPro" id="IPR025714">
    <property type="entry name" value="Methyltranfer_dom"/>
</dbReference>
<dbReference type="InterPro" id="IPR000504">
    <property type="entry name" value="RRM_dom"/>
</dbReference>
<dbReference type="InterPro" id="IPR010280">
    <property type="entry name" value="U5_MeTrfase_fam"/>
</dbReference>
<evidence type="ECO:0000256" key="5">
    <source>
        <dbReference type="ARBA" id="ARBA00022771"/>
    </source>
</evidence>
<evidence type="ECO:0000256" key="3">
    <source>
        <dbReference type="ARBA" id="ARBA00022691"/>
    </source>
</evidence>
<dbReference type="SMART" id="SM00356">
    <property type="entry name" value="ZnF_C3H1"/>
    <property type="match status" value="1"/>
</dbReference>
<dbReference type="InterPro" id="IPR030390">
    <property type="entry name" value="MeTrfase_TrmA_AS"/>
</dbReference>
<dbReference type="InterPro" id="IPR012677">
    <property type="entry name" value="Nucleotide-bd_a/b_plait_sf"/>
</dbReference>
<feature type="region of interest" description="Disordered" evidence="10">
    <location>
        <begin position="179"/>
        <end position="217"/>
    </location>
</feature>
<dbReference type="InterPro" id="IPR012334">
    <property type="entry name" value="Pectin_lyas_fold"/>
</dbReference>
<feature type="compositionally biased region" description="Polar residues" evidence="10">
    <location>
        <begin position="199"/>
        <end position="209"/>
    </location>
</feature>
<gene>
    <name evidence="12" type="ORF">Tco_0974627</name>
</gene>
<dbReference type="SUPFAM" id="SSF53335">
    <property type="entry name" value="S-adenosyl-L-methionine-dependent methyltransferases"/>
    <property type="match status" value="1"/>
</dbReference>
<reference evidence="12" key="1">
    <citation type="journal article" date="2022" name="Int. J. Mol. Sci.">
        <title>Draft Genome of Tanacetum Coccineum: Genomic Comparison of Closely Related Tanacetum-Family Plants.</title>
        <authorList>
            <person name="Yamashiro T."/>
            <person name="Shiraishi A."/>
            <person name="Nakayama K."/>
            <person name="Satake H."/>
        </authorList>
    </citation>
    <scope>NUCLEOTIDE SEQUENCE</scope>
</reference>
<feature type="binding site" evidence="8">
    <location>
        <position position="493"/>
    </location>
    <ligand>
        <name>S-adenosyl-L-methionine</name>
        <dbReference type="ChEBI" id="CHEBI:59789"/>
    </ligand>
</feature>
<dbReference type="Gene3D" id="3.30.70.330">
    <property type="match status" value="1"/>
</dbReference>
<evidence type="ECO:0000256" key="4">
    <source>
        <dbReference type="ARBA" id="ARBA00022723"/>
    </source>
</evidence>
<dbReference type="Pfam" id="PF13847">
    <property type="entry name" value="Methyltransf_31"/>
    <property type="match status" value="1"/>
</dbReference>
<dbReference type="InterPro" id="IPR036855">
    <property type="entry name" value="Znf_CCCH_sf"/>
</dbReference>
<dbReference type="InterPro" id="IPR029063">
    <property type="entry name" value="SAM-dependent_MTases_sf"/>
</dbReference>